<dbReference type="NCBIfam" id="TIGR03061">
    <property type="entry name" value="pip_yhgE_Nterm"/>
    <property type="match status" value="1"/>
</dbReference>
<evidence type="ECO:0000256" key="4">
    <source>
        <dbReference type="ARBA" id="ARBA00023136"/>
    </source>
</evidence>
<gene>
    <name evidence="7" type="ORF">SAMN05518682_0674</name>
</gene>
<evidence type="ECO:0000256" key="2">
    <source>
        <dbReference type="ARBA" id="ARBA00022692"/>
    </source>
</evidence>
<keyword evidence="2 6" id="KW-0812">Transmembrane</keyword>
<dbReference type="AlphaFoldDB" id="A0A1N6NRP0"/>
<dbReference type="InterPro" id="IPR023908">
    <property type="entry name" value="xxxLxxG_rpt"/>
</dbReference>
<keyword evidence="4 6" id="KW-0472">Membrane</keyword>
<dbReference type="RefSeq" id="WP_083711305.1">
    <property type="nucleotide sequence ID" value="NZ_FTMI01000001.1"/>
</dbReference>
<name>A0A1N6NRP0_9MICO</name>
<dbReference type="PANTHER" id="PTHR43077">
    <property type="entry name" value="TRANSPORT PERMEASE YVFS-RELATED"/>
    <property type="match status" value="1"/>
</dbReference>
<feature type="transmembrane region" description="Helical" evidence="6">
    <location>
        <begin position="37"/>
        <end position="59"/>
    </location>
</feature>
<feature type="transmembrane region" description="Helical" evidence="6">
    <location>
        <begin position="691"/>
        <end position="718"/>
    </location>
</feature>
<feature type="transmembrane region" description="Helical" evidence="6">
    <location>
        <begin position="777"/>
        <end position="796"/>
    </location>
</feature>
<protein>
    <submittedName>
        <fullName evidence="7">Putative membrane protein</fullName>
    </submittedName>
</protein>
<dbReference type="NCBIfam" id="TIGR03057">
    <property type="entry name" value="xxxLxxG_by_4"/>
    <property type="match status" value="6"/>
</dbReference>
<evidence type="ECO:0000256" key="3">
    <source>
        <dbReference type="ARBA" id="ARBA00022989"/>
    </source>
</evidence>
<feature type="transmembrane region" description="Helical" evidence="6">
    <location>
        <begin position="625"/>
        <end position="647"/>
    </location>
</feature>
<keyword evidence="8" id="KW-1185">Reference proteome</keyword>
<evidence type="ECO:0000256" key="1">
    <source>
        <dbReference type="ARBA" id="ARBA00004141"/>
    </source>
</evidence>
<keyword evidence="3 6" id="KW-1133">Transmembrane helix</keyword>
<feature type="region of interest" description="Disordered" evidence="5">
    <location>
        <begin position="1"/>
        <end position="30"/>
    </location>
</feature>
<dbReference type="Gene3D" id="1.10.287.950">
    <property type="entry name" value="Methyl-accepting chemotaxis protein"/>
    <property type="match status" value="1"/>
</dbReference>
<evidence type="ECO:0000313" key="7">
    <source>
        <dbReference type="EMBL" id="SIP94636.1"/>
    </source>
</evidence>
<dbReference type="GO" id="GO:0016020">
    <property type="term" value="C:membrane"/>
    <property type="evidence" value="ECO:0007669"/>
    <property type="project" value="UniProtKB-SubCell"/>
</dbReference>
<organism evidence="7 8">
    <name type="scientific">Cellulosimicrobium aquatile</name>
    <dbReference type="NCBI Taxonomy" id="1612203"/>
    <lineage>
        <taxon>Bacteria</taxon>
        <taxon>Bacillati</taxon>
        <taxon>Actinomycetota</taxon>
        <taxon>Actinomycetes</taxon>
        <taxon>Micrococcales</taxon>
        <taxon>Promicromonosporaceae</taxon>
        <taxon>Cellulosimicrobium</taxon>
    </lineage>
</organism>
<proteinExistence type="predicted"/>
<evidence type="ECO:0000256" key="6">
    <source>
        <dbReference type="SAM" id="Phobius"/>
    </source>
</evidence>
<evidence type="ECO:0000313" key="8">
    <source>
        <dbReference type="Proteomes" id="UP000186235"/>
    </source>
</evidence>
<dbReference type="InterPro" id="IPR051328">
    <property type="entry name" value="T7SS_ABC-Transporter"/>
</dbReference>
<dbReference type="Proteomes" id="UP000186235">
    <property type="component" value="Unassembled WGS sequence"/>
</dbReference>
<comment type="subcellular location">
    <subcellularLocation>
        <location evidence="1">Membrane</location>
        <topology evidence="1">Multi-pass membrane protein</topology>
    </subcellularLocation>
</comment>
<dbReference type="InterPro" id="IPR017500">
    <property type="entry name" value="Phage_infect_YhgE_N"/>
</dbReference>
<feature type="compositionally biased region" description="Pro residues" evidence="5">
    <location>
        <begin position="1"/>
        <end position="11"/>
    </location>
</feature>
<feature type="transmembrane region" description="Helical" evidence="6">
    <location>
        <begin position="659"/>
        <end position="685"/>
    </location>
</feature>
<accession>A0A1N6NRP0</accession>
<sequence>MSVFPPEPVPTDPTADPTSPGAPTGGARPRRVDARRAWTVAAAVALPLAVLGLLLWALWNPQERLDTVKAAVVNLDEPVEVDGQTVPLGRQLTAGLVSGGAASTDTGAVAVQPDPGTTNYDWVITDADDAAAGLADGTYAAVVTIPENFSAAATSFGGDPSAATQATLSVKTTPGGRVVDEALARIVTTTATSVLGTTLTENYVDGVLTGFTTLHDQLGEAADGADQLADGAAQASDGATQLASGAGEVATGAGALASGVGELGTGADGLVAGVGELGSGADQLASGAQGVASGAQGLAAGSRQVADGVDQSAAGAGQLAAGAQSLAGGVGALSTGASDLASGLGALDASIADVRLPDGTSTGRSLPETATALATGSRDVAGGLAQVVAGLEQQRVAAGCVDGATDPTCGVLDQQLEVLSPLAADAAGVAVGNAALAGSPSGQGGAPTGLYALAAGVDRLATGADDLSAGAAQASTGAAGVAQGAAALSAGLGQLAPGADQVADGAAQLSGGAGRLSTGADGLAAGVGALGSGADRLADGVGALGTGADQLATGTQELATGAGDLAGGVGQLAGGTSDLADGLGEATGQIPSYTDAERENLASVVADPVAAPGVDDLGTGSTGPLFAVLALWLGALAIFVAFPPVPARLLGSTRGPGRLALAALALPAGIAAATGLVVGGVLAAVEGASVGGWIGLLASGALASVVFVALNQALAALLGNVGRAIGLLVAVLLVATGIVATVPAALTSLRDVLPVGSALRLLTSIVDPGAAGGAGDAVALVLWGLVSVAVTTLVVARRRSVRVEQLLRA</sequence>
<dbReference type="PANTHER" id="PTHR43077:SF5">
    <property type="entry name" value="PHAGE INFECTION PROTEIN"/>
    <property type="match status" value="1"/>
</dbReference>
<reference evidence="8" key="1">
    <citation type="submission" date="2017-01" db="EMBL/GenBank/DDBJ databases">
        <authorList>
            <person name="Varghese N."/>
            <person name="Submissions S."/>
        </authorList>
    </citation>
    <scope>NUCLEOTIDE SEQUENCE [LARGE SCALE GENOMIC DNA]</scope>
    <source>
        <strain evidence="8">3bp</strain>
    </source>
</reference>
<evidence type="ECO:0000256" key="5">
    <source>
        <dbReference type="SAM" id="MobiDB-lite"/>
    </source>
</evidence>
<dbReference type="EMBL" id="FTMI01000001">
    <property type="protein sequence ID" value="SIP94636.1"/>
    <property type="molecule type" value="Genomic_DNA"/>
</dbReference>
<feature type="transmembrane region" description="Helical" evidence="6">
    <location>
        <begin position="725"/>
        <end position="746"/>
    </location>
</feature>